<gene>
    <name evidence="3" type="ORF">DEM27_15495</name>
</gene>
<dbReference type="AlphaFoldDB" id="A0A2U2DQ56"/>
<evidence type="ECO:0000256" key="1">
    <source>
        <dbReference type="SAM" id="MobiDB-lite"/>
    </source>
</evidence>
<dbReference type="SUPFAM" id="SSF47598">
    <property type="entry name" value="Ribbon-helix-helix"/>
    <property type="match status" value="1"/>
</dbReference>
<dbReference type="Proteomes" id="UP000245252">
    <property type="component" value="Unassembled WGS sequence"/>
</dbReference>
<name>A0A2U2DQ56_9HYPH</name>
<dbReference type="InterPro" id="IPR005569">
    <property type="entry name" value="Arc_DNA-bd_dom"/>
</dbReference>
<dbReference type="Gene3D" id="1.10.1220.10">
    <property type="entry name" value="Met repressor-like"/>
    <property type="match status" value="1"/>
</dbReference>
<dbReference type="InterPro" id="IPR010985">
    <property type="entry name" value="Ribbon_hlx_hlx"/>
</dbReference>
<proteinExistence type="predicted"/>
<evidence type="ECO:0000313" key="3">
    <source>
        <dbReference type="EMBL" id="PWE55456.1"/>
    </source>
</evidence>
<reference evidence="3 4" key="1">
    <citation type="submission" date="2018-05" db="EMBL/GenBank/DDBJ databases">
        <title>The draft genome of strain NS-104.</title>
        <authorList>
            <person name="Hang P."/>
            <person name="Jiang J."/>
        </authorList>
    </citation>
    <scope>NUCLEOTIDE SEQUENCE [LARGE SCALE GENOMIC DNA]</scope>
    <source>
        <strain evidence="3 4">NS-104</strain>
    </source>
</reference>
<dbReference type="InterPro" id="IPR013321">
    <property type="entry name" value="Arc_rbn_hlx_hlx"/>
</dbReference>
<dbReference type="GO" id="GO:0003677">
    <property type="term" value="F:DNA binding"/>
    <property type="evidence" value="ECO:0007669"/>
    <property type="project" value="InterPro"/>
</dbReference>
<feature type="compositionally biased region" description="Acidic residues" evidence="1">
    <location>
        <begin position="163"/>
        <end position="172"/>
    </location>
</feature>
<dbReference type="EMBL" id="QFBC01000006">
    <property type="protein sequence ID" value="PWE55456.1"/>
    <property type="molecule type" value="Genomic_DNA"/>
</dbReference>
<dbReference type="Pfam" id="PF03869">
    <property type="entry name" value="Arc"/>
    <property type="match status" value="1"/>
</dbReference>
<feature type="region of interest" description="Disordered" evidence="1">
    <location>
        <begin position="144"/>
        <end position="172"/>
    </location>
</feature>
<dbReference type="GO" id="GO:0006355">
    <property type="term" value="P:regulation of DNA-templated transcription"/>
    <property type="evidence" value="ECO:0007669"/>
    <property type="project" value="InterPro"/>
</dbReference>
<keyword evidence="4" id="KW-1185">Reference proteome</keyword>
<accession>A0A2U2DQ56</accession>
<sequence length="172" mass="19517">MKLYPLDMFQWELGAMTVNRTNSDQFQLRLPPGLRERVKVYAERHGRSMNAEIVRILEREFPEPLPISERLAALFEVLDVLKSGATDGNIDQLVTGVEETVEDLLQGRISGIDPAAKKQLQTKWQEYLAEQAKEAASSMNLDIEEEHAFNASGTTGKYVETHDLDDDEDPRK</sequence>
<feature type="domain" description="Arc-like DNA binding" evidence="2">
    <location>
        <begin position="23"/>
        <end position="65"/>
    </location>
</feature>
<dbReference type="OrthoDB" id="6890552at2"/>
<evidence type="ECO:0000259" key="2">
    <source>
        <dbReference type="Pfam" id="PF03869"/>
    </source>
</evidence>
<evidence type="ECO:0000313" key="4">
    <source>
        <dbReference type="Proteomes" id="UP000245252"/>
    </source>
</evidence>
<protein>
    <recommendedName>
        <fullName evidence="2">Arc-like DNA binding domain-containing protein</fullName>
    </recommendedName>
</protein>
<comment type="caution">
    <text evidence="3">The sequence shown here is derived from an EMBL/GenBank/DDBJ whole genome shotgun (WGS) entry which is preliminary data.</text>
</comment>
<organism evidence="3 4">
    <name type="scientific">Metarhizobium album</name>
    <dbReference type="NCBI Taxonomy" id="2182425"/>
    <lineage>
        <taxon>Bacteria</taxon>
        <taxon>Pseudomonadati</taxon>
        <taxon>Pseudomonadota</taxon>
        <taxon>Alphaproteobacteria</taxon>
        <taxon>Hyphomicrobiales</taxon>
        <taxon>Rhizobiaceae</taxon>
        <taxon>Metarhizobium</taxon>
    </lineage>
</organism>